<dbReference type="PROSITE" id="PS00297">
    <property type="entry name" value="HSP70_1"/>
    <property type="match status" value="1"/>
</dbReference>
<gene>
    <name evidence="5" type="ORF">LY90DRAFT_411195</name>
</gene>
<keyword evidence="2 3" id="KW-0067">ATP-binding</keyword>
<dbReference type="FunFam" id="3.30.30.30:FF:000001">
    <property type="entry name" value="heat shock 70 kDa protein-like"/>
    <property type="match status" value="1"/>
</dbReference>
<dbReference type="AlphaFoldDB" id="A0A1Y2D8G1"/>
<dbReference type="FunFam" id="3.90.640.10:FF:000002">
    <property type="entry name" value="Heat shock 70 kDa"/>
    <property type="match status" value="1"/>
</dbReference>
<reference evidence="5 6" key="1">
    <citation type="submission" date="2016-08" db="EMBL/GenBank/DDBJ databases">
        <title>A Parts List for Fungal Cellulosomes Revealed by Comparative Genomics.</title>
        <authorList>
            <consortium name="DOE Joint Genome Institute"/>
            <person name="Haitjema C.H."/>
            <person name="Gilmore S.P."/>
            <person name="Henske J.K."/>
            <person name="Solomon K.V."/>
            <person name="De Groot R."/>
            <person name="Kuo A."/>
            <person name="Mondo S.J."/>
            <person name="Salamov A.A."/>
            <person name="Labutti K."/>
            <person name="Zhao Z."/>
            <person name="Chiniquy J."/>
            <person name="Barry K."/>
            <person name="Brewer H.M."/>
            <person name="Purvine S.O."/>
            <person name="Wright A.T."/>
            <person name="Boxma B."/>
            <person name="Van Alen T."/>
            <person name="Hackstein J.H."/>
            <person name="Baker S.E."/>
            <person name="Grigoriev I.V."/>
            <person name="O'Malley M.A."/>
        </authorList>
    </citation>
    <scope>NUCLEOTIDE SEQUENCE [LARGE SCALE GENOMIC DNA]</scope>
    <source>
        <strain evidence="5 6">G1</strain>
    </source>
</reference>
<dbReference type="SUPFAM" id="SSF53067">
    <property type="entry name" value="Actin-like ATPase domain"/>
    <property type="match status" value="2"/>
</dbReference>
<dbReference type="Gene3D" id="2.60.34.10">
    <property type="entry name" value="Substrate Binding Domain Of DNAk, Chain A, domain 1"/>
    <property type="match status" value="1"/>
</dbReference>
<accession>A0A1Y2D8G1</accession>
<dbReference type="PROSITE" id="PS01036">
    <property type="entry name" value="HSP70_3"/>
    <property type="match status" value="1"/>
</dbReference>
<dbReference type="GO" id="GO:0005524">
    <property type="term" value="F:ATP binding"/>
    <property type="evidence" value="ECO:0007669"/>
    <property type="project" value="UniProtKB-KW"/>
</dbReference>
<dbReference type="PROSITE" id="PS00329">
    <property type="entry name" value="HSP70_2"/>
    <property type="match status" value="1"/>
</dbReference>
<dbReference type="FunFam" id="3.30.420.40:FF:000004">
    <property type="entry name" value="Molecular chaperone DnaK"/>
    <property type="match status" value="1"/>
</dbReference>
<protein>
    <submittedName>
        <fullName evidence="5">Hsp70 protein</fullName>
    </submittedName>
</protein>
<dbReference type="OrthoDB" id="2401965at2759"/>
<evidence type="ECO:0000256" key="2">
    <source>
        <dbReference type="ARBA" id="ARBA00022840"/>
    </source>
</evidence>
<dbReference type="Proteomes" id="UP000193920">
    <property type="component" value="Unassembled WGS sequence"/>
</dbReference>
<dbReference type="Gene3D" id="1.20.1270.10">
    <property type="match status" value="1"/>
</dbReference>
<proteinExistence type="inferred from homology"/>
<dbReference type="InterPro" id="IPR018181">
    <property type="entry name" value="Heat_shock_70_CS"/>
</dbReference>
<keyword evidence="4" id="KW-0175">Coiled coil</keyword>
<keyword evidence="6" id="KW-1185">Reference proteome</keyword>
<dbReference type="InterPro" id="IPR029048">
    <property type="entry name" value="HSP70_C_sf"/>
</dbReference>
<evidence type="ECO:0000313" key="6">
    <source>
        <dbReference type="Proteomes" id="UP000193920"/>
    </source>
</evidence>
<dbReference type="NCBIfam" id="NF001413">
    <property type="entry name" value="PRK00290.1"/>
    <property type="match status" value="1"/>
</dbReference>
<dbReference type="FunFam" id="2.60.34.10:FF:000002">
    <property type="entry name" value="Heat shock 70 kDa"/>
    <property type="match status" value="1"/>
</dbReference>
<dbReference type="PRINTS" id="PR00301">
    <property type="entry name" value="HEATSHOCK70"/>
</dbReference>
<sequence length="612" mass="69194">MTKSSSVGIDLGTTYSCVGVWDEDQVKIIPNDVGNSTTPSVVSFDNFERLIGEEAIELLKINPENAIYDVKRIMGRSYNDEVLQSDMKFWPFHVVKKNNGKPYIRVNYCNEIKDFSPEEISSMILSKLKKNAEAYLDHEVTDAVITVPAYFNDAQRRATKDAGKIAGLRVQRIVNEPTAASIAYGFNKIKLNDTVNILVVDLGGGTFDVSLLSINNGTFEVKATSGDTHLGGEDFDNRLVTYFVNEFKRKYSKDLTTNPKAIRRLKSSCERIKRTLSTRKTANLCIESIHDNIDFHTSITRTRFEEINMDLFKKIIEPMDIVFEDSRISKWDVQEVVLVGGSTRIPKIQSIISEYFDGKKKIKKSINPDEAVAYGAAILSASLSGIKSNKVQDIVLMDVTPISLGVETTGGIMKVIIERNTPIPAKKTKNFTTRYDNQTSITIKVYEGERPLIRDNRYLGEFELTDIPPAPHGVPDIKESISIDENGILNVSAVDTSTGNCKMITIVNDRDRLTKEEIEQIIKDKEKYEEEDRKAKARIESKNDLEKYAFDIRTSLTRNETIKSNIGINNYNKLMEKVNWIIDWIDINPNASQTECERNQYELKILANSILN</sequence>
<dbReference type="STRING" id="1754190.A0A1Y2D8G1"/>
<organism evidence="5 6">
    <name type="scientific">Neocallimastix californiae</name>
    <dbReference type="NCBI Taxonomy" id="1754190"/>
    <lineage>
        <taxon>Eukaryota</taxon>
        <taxon>Fungi</taxon>
        <taxon>Fungi incertae sedis</taxon>
        <taxon>Chytridiomycota</taxon>
        <taxon>Chytridiomycota incertae sedis</taxon>
        <taxon>Neocallimastigomycetes</taxon>
        <taxon>Neocallimastigales</taxon>
        <taxon>Neocallimastigaceae</taxon>
        <taxon>Neocallimastix</taxon>
    </lineage>
</organism>
<dbReference type="SUPFAM" id="SSF100920">
    <property type="entry name" value="Heat shock protein 70kD (HSP70), peptide-binding domain"/>
    <property type="match status" value="1"/>
</dbReference>
<dbReference type="EMBL" id="MCOG01000078">
    <property type="protein sequence ID" value="ORY55416.1"/>
    <property type="molecule type" value="Genomic_DNA"/>
</dbReference>
<evidence type="ECO:0000256" key="4">
    <source>
        <dbReference type="SAM" id="Coils"/>
    </source>
</evidence>
<dbReference type="Pfam" id="PF00012">
    <property type="entry name" value="HSP70"/>
    <property type="match status" value="1"/>
</dbReference>
<feature type="coiled-coil region" evidence="4">
    <location>
        <begin position="511"/>
        <end position="545"/>
    </location>
</feature>
<dbReference type="GO" id="GO:0140662">
    <property type="term" value="F:ATP-dependent protein folding chaperone"/>
    <property type="evidence" value="ECO:0007669"/>
    <property type="project" value="InterPro"/>
</dbReference>
<dbReference type="PANTHER" id="PTHR19375">
    <property type="entry name" value="HEAT SHOCK PROTEIN 70KDA"/>
    <property type="match status" value="1"/>
</dbReference>
<dbReference type="Gene3D" id="3.30.420.40">
    <property type="match status" value="2"/>
</dbReference>
<comment type="similarity">
    <text evidence="3">Belongs to the heat shock protein 70 family.</text>
</comment>
<dbReference type="InterPro" id="IPR013126">
    <property type="entry name" value="Hsp_70_fam"/>
</dbReference>
<dbReference type="InterPro" id="IPR043129">
    <property type="entry name" value="ATPase_NBD"/>
</dbReference>
<evidence type="ECO:0000313" key="5">
    <source>
        <dbReference type="EMBL" id="ORY55416.1"/>
    </source>
</evidence>
<evidence type="ECO:0000256" key="1">
    <source>
        <dbReference type="ARBA" id="ARBA00022741"/>
    </source>
</evidence>
<evidence type="ECO:0000256" key="3">
    <source>
        <dbReference type="RuleBase" id="RU003322"/>
    </source>
</evidence>
<dbReference type="Gene3D" id="3.30.30.30">
    <property type="match status" value="1"/>
</dbReference>
<dbReference type="Gene3D" id="3.90.640.10">
    <property type="entry name" value="Actin, Chain A, domain 4"/>
    <property type="match status" value="1"/>
</dbReference>
<dbReference type="CDD" id="cd24028">
    <property type="entry name" value="ASKHA_NBD_HSP70_HSPA1-like"/>
    <property type="match status" value="1"/>
</dbReference>
<name>A0A1Y2D8G1_9FUNG</name>
<keyword evidence="1 3" id="KW-0547">Nucleotide-binding</keyword>
<dbReference type="SUPFAM" id="SSF100934">
    <property type="entry name" value="Heat shock protein 70kD (HSP70), C-terminal subdomain"/>
    <property type="match status" value="1"/>
</dbReference>
<comment type="caution">
    <text evidence="5">The sequence shown here is derived from an EMBL/GenBank/DDBJ whole genome shotgun (WGS) entry which is preliminary data.</text>
</comment>
<dbReference type="InterPro" id="IPR029047">
    <property type="entry name" value="HSP70_peptide-bd_sf"/>
</dbReference>